<dbReference type="EMBL" id="JAUUCC010000033">
    <property type="protein sequence ID" value="MEE2051671.1"/>
    <property type="molecule type" value="Genomic_DNA"/>
</dbReference>
<comment type="caution">
    <text evidence="1">The sequence shown here is derived from an EMBL/GenBank/DDBJ whole genome shotgun (WGS) entry which is preliminary data.</text>
</comment>
<dbReference type="RefSeq" id="WP_330158733.1">
    <property type="nucleotide sequence ID" value="NZ_BAAAJA010000041.1"/>
</dbReference>
<reference evidence="1 2" key="1">
    <citation type="submission" date="2023-07" db="EMBL/GenBank/DDBJ databases">
        <authorList>
            <person name="Girao M."/>
            <person name="Carvalho M.F."/>
        </authorList>
    </citation>
    <scope>NUCLEOTIDE SEQUENCE [LARGE SCALE GENOMIC DNA]</scope>
    <source>
        <strain evidence="1 2">66/93</strain>
    </source>
</reference>
<protein>
    <submittedName>
        <fullName evidence="1">Uncharacterized protein</fullName>
    </submittedName>
</protein>
<gene>
    <name evidence="1" type="ORF">Q8A49_14320</name>
</gene>
<organism evidence="1 2">
    <name type="scientific">Nocardiopsis tropica</name>
    <dbReference type="NCBI Taxonomy" id="109330"/>
    <lineage>
        <taxon>Bacteria</taxon>
        <taxon>Bacillati</taxon>
        <taxon>Actinomycetota</taxon>
        <taxon>Actinomycetes</taxon>
        <taxon>Streptosporangiales</taxon>
        <taxon>Nocardiopsidaceae</taxon>
        <taxon>Nocardiopsis</taxon>
    </lineage>
</organism>
<accession>A0ABU7KQV2</accession>
<proteinExistence type="predicted"/>
<evidence type="ECO:0000313" key="1">
    <source>
        <dbReference type="EMBL" id="MEE2051671.1"/>
    </source>
</evidence>
<sequence length="86" mass="9574">MSEMIWEQMKPDSSGDPYHGSGDWEVHLNADGTVTVAVADCGCCGPTDIVKAKSVEEFDAEWKKLGKLLRTHVRRGVKKSQRGQRK</sequence>
<evidence type="ECO:0000313" key="2">
    <source>
        <dbReference type="Proteomes" id="UP001348641"/>
    </source>
</evidence>
<dbReference type="Proteomes" id="UP001348641">
    <property type="component" value="Unassembled WGS sequence"/>
</dbReference>
<name>A0ABU7KQV2_9ACTN</name>